<keyword evidence="4" id="KW-1133">Transmembrane helix</keyword>
<dbReference type="Pfam" id="PF22441">
    <property type="entry name" value="CLIC-like_N"/>
    <property type="match status" value="1"/>
</dbReference>
<dbReference type="PANTHER" id="PTHR43920">
    <property type="entry name" value="CHLORIDE INTRACELLULAR CHANNEL, ISOFORM A"/>
    <property type="match status" value="1"/>
</dbReference>
<dbReference type="SUPFAM" id="SSF47616">
    <property type="entry name" value="GST C-terminal domain-like"/>
    <property type="match status" value="1"/>
</dbReference>
<dbReference type="InterPro" id="IPR053823">
    <property type="entry name" value="CLIC_N"/>
</dbReference>
<sequence>MSDDKPFYEPSEQEDNNSVEKSKPCFELYIKASTIDGEAKGSCPICHQWFMIAYLLAERKDASFRVYTVQASMPPKSFTEKTRSKIFPVVIGLSGQDTNSMDISELVCDSYDEVEKFFESINRTCPKLKRQHRDNLLALKVFEDLYKDFKLFLQSKDTEGRKLTNVLRNLNGFLEENDTTFLHSNELSYADCSLLPKLQHIRIAGQAYKGYKIAPEFQNIWRYLKVAYQQNAFSATMPSDQDIVQHYETLVGTPKGRGRPTLEKRSYTMEVDESLLGNVSNEQEVVNDQVNGDDGATANGDGDVVRQSQELEQGQFDNVPDEDDSQTYENVQQDNGDSAE</sequence>
<keyword evidence="9" id="KW-1185">Reference proteome</keyword>
<evidence type="ECO:0000256" key="4">
    <source>
        <dbReference type="ARBA" id="ARBA00022989"/>
    </source>
</evidence>
<evidence type="ECO:0000256" key="2">
    <source>
        <dbReference type="ARBA" id="ARBA00007655"/>
    </source>
</evidence>
<feature type="region of interest" description="Disordered" evidence="6">
    <location>
        <begin position="315"/>
        <end position="340"/>
    </location>
</feature>
<gene>
    <name evidence="8" type="ORF">KUTeg_007136</name>
</gene>
<dbReference type="Gene3D" id="1.20.1050.10">
    <property type="match status" value="1"/>
</dbReference>
<evidence type="ECO:0000256" key="6">
    <source>
        <dbReference type="SAM" id="MobiDB-lite"/>
    </source>
</evidence>
<comment type="similarity">
    <text evidence="2">Belongs to the chloride channel CLIC family.</text>
</comment>
<feature type="compositionally biased region" description="Polar residues" evidence="6">
    <location>
        <begin position="327"/>
        <end position="340"/>
    </location>
</feature>
<evidence type="ECO:0000313" key="9">
    <source>
        <dbReference type="Proteomes" id="UP001217089"/>
    </source>
</evidence>
<evidence type="ECO:0000256" key="5">
    <source>
        <dbReference type="ARBA" id="ARBA00023136"/>
    </source>
</evidence>
<dbReference type="Proteomes" id="UP001217089">
    <property type="component" value="Unassembled WGS sequence"/>
</dbReference>
<evidence type="ECO:0000313" key="8">
    <source>
        <dbReference type="EMBL" id="KAJ8314986.1"/>
    </source>
</evidence>
<name>A0ABQ9FEC1_TEGGR</name>
<evidence type="ECO:0000256" key="3">
    <source>
        <dbReference type="ARBA" id="ARBA00022692"/>
    </source>
</evidence>
<comment type="subcellular location">
    <subcellularLocation>
        <location evidence="1">Membrane</location>
        <topology evidence="1">Single-pass membrane protein</topology>
    </subcellularLocation>
</comment>
<reference evidence="8 9" key="1">
    <citation type="submission" date="2022-12" db="EMBL/GenBank/DDBJ databases">
        <title>Chromosome-level genome of Tegillarca granosa.</title>
        <authorList>
            <person name="Kim J."/>
        </authorList>
    </citation>
    <scope>NUCLEOTIDE SEQUENCE [LARGE SCALE GENOMIC DNA]</scope>
    <source>
        <strain evidence="8">Teg-2019</strain>
        <tissue evidence="8">Adductor muscle</tissue>
    </source>
</reference>
<dbReference type="PANTHER" id="PTHR43920:SF5">
    <property type="entry name" value="CHLORIDE INTRACELLULAR CHANNEL CLIC"/>
    <property type="match status" value="1"/>
</dbReference>
<evidence type="ECO:0000259" key="7">
    <source>
        <dbReference type="Pfam" id="PF22441"/>
    </source>
</evidence>
<dbReference type="EMBL" id="JARBDR010000337">
    <property type="protein sequence ID" value="KAJ8314986.1"/>
    <property type="molecule type" value="Genomic_DNA"/>
</dbReference>
<protein>
    <recommendedName>
        <fullName evidence="7">CLIC N-terminal domain-containing protein</fullName>
    </recommendedName>
</protein>
<keyword evidence="3" id="KW-0812">Transmembrane</keyword>
<feature type="domain" description="CLIC N-terminal" evidence="7">
    <location>
        <begin position="26"/>
        <end position="100"/>
    </location>
</feature>
<comment type="caution">
    <text evidence="8">The sequence shown here is derived from an EMBL/GenBank/DDBJ whole genome shotgun (WGS) entry which is preliminary data.</text>
</comment>
<evidence type="ECO:0000256" key="1">
    <source>
        <dbReference type="ARBA" id="ARBA00004167"/>
    </source>
</evidence>
<proteinExistence type="inferred from homology"/>
<keyword evidence="5" id="KW-0472">Membrane</keyword>
<dbReference type="Gene3D" id="3.40.30.10">
    <property type="entry name" value="Glutaredoxin"/>
    <property type="match status" value="1"/>
</dbReference>
<dbReference type="InterPro" id="IPR036282">
    <property type="entry name" value="Glutathione-S-Trfase_C_sf"/>
</dbReference>
<organism evidence="8 9">
    <name type="scientific">Tegillarca granosa</name>
    <name type="common">Malaysian cockle</name>
    <name type="synonym">Anadara granosa</name>
    <dbReference type="NCBI Taxonomy" id="220873"/>
    <lineage>
        <taxon>Eukaryota</taxon>
        <taxon>Metazoa</taxon>
        <taxon>Spiralia</taxon>
        <taxon>Lophotrochozoa</taxon>
        <taxon>Mollusca</taxon>
        <taxon>Bivalvia</taxon>
        <taxon>Autobranchia</taxon>
        <taxon>Pteriomorphia</taxon>
        <taxon>Arcoida</taxon>
        <taxon>Arcoidea</taxon>
        <taxon>Arcidae</taxon>
        <taxon>Tegillarca</taxon>
    </lineage>
</organism>
<accession>A0ABQ9FEC1</accession>